<evidence type="ECO:0000256" key="1">
    <source>
        <dbReference type="ARBA" id="ARBA00038240"/>
    </source>
</evidence>
<dbReference type="SUPFAM" id="SSF56112">
    <property type="entry name" value="Protein kinase-like (PK-like)"/>
    <property type="match status" value="1"/>
</dbReference>
<dbReference type="AlphaFoldDB" id="A0A3T1DEB8"/>
<keyword evidence="4" id="KW-1185">Reference proteome</keyword>
<sequence length="332" mass="38747">MLKLKYLFNIEDLAEMLLGNWEFDKQSIDMFKYYRISSNAIYPFQFEGNTQLLRFASKSEKNKENILAELDFISYLRTKGYGVLESVRSKSDEELVEAQTPWGDYFASVFKRVSGIQINKTDFSDAIIFSHGKALGKLHHLSSQYTPDMHKRWSYNDVLHWIQDILTDFPTETAALKESKQLQDYFSTVPITNTNFGLIHYDFEYDNVFFDEATNSCNVIDFDDAMYHWYAMDIEQALDSLKDCIPSELFSQKEQCFMDGYRSEYPVSDNFPAIIPACRRFANLYGYTRSLRSISEKWANEPDWMIGLRGKLTKSMKESSLCFGSEIQEETK</sequence>
<dbReference type="Proteomes" id="UP000289856">
    <property type="component" value="Chromosome"/>
</dbReference>
<name>A0A3T1DEB8_9BACL</name>
<dbReference type="PANTHER" id="PTHR21064:SF6">
    <property type="entry name" value="AMINOGLYCOSIDE PHOSPHOTRANSFERASE DOMAIN-CONTAINING PROTEIN"/>
    <property type="match status" value="1"/>
</dbReference>
<protein>
    <recommendedName>
        <fullName evidence="2">Aminoglycoside phosphotransferase domain-containing protein</fullName>
    </recommendedName>
</protein>
<feature type="domain" description="Aminoglycoside phosphotransferase" evidence="2">
    <location>
        <begin position="50"/>
        <end position="238"/>
    </location>
</feature>
<dbReference type="Gene3D" id="3.90.1200.10">
    <property type="match status" value="1"/>
</dbReference>
<accession>A0A3T1DEB8</accession>
<evidence type="ECO:0000313" key="4">
    <source>
        <dbReference type="Proteomes" id="UP000289856"/>
    </source>
</evidence>
<comment type="similarity">
    <text evidence="1">Belongs to the pseudomonas-type ThrB family.</text>
</comment>
<dbReference type="RefSeq" id="WP_130615924.1">
    <property type="nucleotide sequence ID" value="NZ_AP019400.1"/>
</dbReference>
<gene>
    <name evidence="3" type="ORF">KCTCHS21_58410</name>
</gene>
<dbReference type="InterPro" id="IPR002575">
    <property type="entry name" value="Aminoglycoside_PTrfase"/>
</dbReference>
<proteinExistence type="inferred from homology"/>
<dbReference type="Pfam" id="PF01636">
    <property type="entry name" value="APH"/>
    <property type="match status" value="1"/>
</dbReference>
<dbReference type="InterPro" id="IPR050249">
    <property type="entry name" value="Pseudomonas-type_ThrB"/>
</dbReference>
<dbReference type="KEGG" id="cohn:KCTCHS21_58410"/>
<dbReference type="PANTHER" id="PTHR21064">
    <property type="entry name" value="AMINOGLYCOSIDE PHOSPHOTRANSFERASE DOMAIN-CONTAINING PROTEIN-RELATED"/>
    <property type="match status" value="1"/>
</dbReference>
<evidence type="ECO:0000313" key="3">
    <source>
        <dbReference type="EMBL" id="BBI36442.1"/>
    </source>
</evidence>
<dbReference type="InterPro" id="IPR011009">
    <property type="entry name" value="Kinase-like_dom_sf"/>
</dbReference>
<dbReference type="OrthoDB" id="4030632at2"/>
<organism evidence="3 4">
    <name type="scientific">Cohnella abietis</name>
    <dbReference type="NCBI Taxonomy" id="2507935"/>
    <lineage>
        <taxon>Bacteria</taxon>
        <taxon>Bacillati</taxon>
        <taxon>Bacillota</taxon>
        <taxon>Bacilli</taxon>
        <taxon>Bacillales</taxon>
        <taxon>Paenibacillaceae</taxon>
        <taxon>Cohnella</taxon>
    </lineage>
</organism>
<dbReference type="GO" id="GO:0019202">
    <property type="term" value="F:amino acid kinase activity"/>
    <property type="evidence" value="ECO:0007669"/>
    <property type="project" value="TreeGrafter"/>
</dbReference>
<reference evidence="3 4" key="1">
    <citation type="submission" date="2019-01" db="EMBL/GenBank/DDBJ databases">
        <title>Complete genome sequence of Cohnella hallensis HS21 isolated from Korean fir (Abies koreana) rhizospheric soil.</title>
        <authorList>
            <person name="Jiang L."/>
            <person name="Kang S.W."/>
            <person name="Kim S."/>
            <person name="Jung J."/>
            <person name="Kim C.Y."/>
            <person name="Kim D.H."/>
            <person name="Kim S.W."/>
            <person name="Lee J."/>
        </authorList>
    </citation>
    <scope>NUCLEOTIDE SEQUENCE [LARGE SCALE GENOMIC DNA]</scope>
    <source>
        <strain evidence="3 4">HS21</strain>
    </source>
</reference>
<evidence type="ECO:0000259" key="2">
    <source>
        <dbReference type="Pfam" id="PF01636"/>
    </source>
</evidence>
<dbReference type="EMBL" id="AP019400">
    <property type="protein sequence ID" value="BBI36442.1"/>
    <property type="molecule type" value="Genomic_DNA"/>
</dbReference>